<comment type="subcellular location">
    <subcellularLocation>
        <location evidence="1">Mitochondrion outer membrane</location>
        <topology evidence="1">Multi-pass membrane protein</topology>
    </subcellularLocation>
</comment>
<evidence type="ECO:0000313" key="12">
    <source>
        <dbReference type="Proteomes" id="UP001177023"/>
    </source>
</evidence>
<protein>
    <submittedName>
        <fullName evidence="11">Uncharacterized protein</fullName>
    </submittedName>
</protein>
<dbReference type="GO" id="GO:0005741">
    <property type="term" value="C:mitochondrial outer membrane"/>
    <property type="evidence" value="ECO:0007669"/>
    <property type="project" value="UniProtKB-SubCell"/>
</dbReference>
<dbReference type="Proteomes" id="UP001177023">
    <property type="component" value="Unassembled WGS sequence"/>
</dbReference>
<evidence type="ECO:0000256" key="2">
    <source>
        <dbReference type="ARBA" id="ARBA00006375"/>
    </source>
</evidence>
<dbReference type="EMBL" id="CATQJA010002663">
    <property type="protein sequence ID" value="CAJ0581267.1"/>
    <property type="molecule type" value="Genomic_DNA"/>
</dbReference>
<dbReference type="AlphaFoldDB" id="A0AA36G6G4"/>
<dbReference type="PANTHER" id="PTHR10780">
    <property type="entry name" value="MITOCHONDRIAL CARRIER HOMOLOG"/>
    <property type="match status" value="1"/>
</dbReference>
<keyword evidence="12" id="KW-1185">Reference proteome</keyword>
<name>A0AA36G6G4_9BILA</name>
<sequence length="347" mass="37656">MAAIDANVQLAHDPFLGMTEEDEKFYKGLAAKTLVAAATYPITAVKTLIQLGHEPFPLSSGKALIVAGRNAYFLPNGFSYAKQLAEKKGVSVLWTGLDSALVSFVVGGTVGHVAKKHLDKYYPEVGGSAEFDGKEEKALSDHESFRRMLRACIRDSTVRTVAVIVARPMTVVCVRQIAQLIGGEAKYQTVFQGLRLIGIEEGPGGLFSGLIPHILGELAVVAGVHFATYFAERAIVRSGLYEKANESEQGKKELDDVRKAVHFIVPFAVNSVTYPYSLVSTVMAVAGSGLAVSFLPYSPAFPTWMSAWDYLSPHGLKRGSRLFLREQQGAVSVGVDKQLYATNRHFV</sequence>
<keyword evidence="3 9" id="KW-0812">Transmembrane</keyword>
<gene>
    <name evidence="11" type="ORF">MSPICULIGERA_LOCUS19433</name>
</gene>
<keyword evidence="10" id="KW-0813">Transport</keyword>
<evidence type="ECO:0000256" key="10">
    <source>
        <dbReference type="RuleBase" id="RU000488"/>
    </source>
</evidence>
<evidence type="ECO:0000256" key="4">
    <source>
        <dbReference type="ARBA" id="ARBA00022737"/>
    </source>
</evidence>
<dbReference type="PANTHER" id="PTHR10780:SF18">
    <property type="entry name" value="LD43650P"/>
    <property type="match status" value="1"/>
</dbReference>
<keyword evidence="6" id="KW-1133">Transmembrane helix</keyword>
<keyword evidence="7" id="KW-0496">Mitochondrion</keyword>
<evidence type="ECO:0000256" key="5">
    <source>
        <dbReference type="ARBA" id="ARBA00022787"/>
    </source>
</evidence>
<dbReference type="Pfam" id="PF00153">
    <property type="entry name" value="Mito_carr"/>
    <property type="match status" value="2"/>
</dbReference>
<evidence type="ECO:0000256" key="7">
    <source>
        <dbReference type="ARBA" id="ARBA00023128"/>
    </source>
</evidence>
<dbReference type="InterPro" id="IPR023395">
    <property type="entry name" value="MCP_dom_sf"/>
</dbReference>
<evidence type="ECO:0000313" key="11">
    <source>
        <dbReference type="EMBL" id="CAJ0581267.1"/>
    </source>
</evidence>
<proteinExistence type="inferred from homology"/>
<dbReference type="PROSITE" id="PS50920">
    <property type="entry name" value="SOLCAR"/>
    <property type="match status" value="1"/>
</dbReference>
<evidence type="ECO:0000256" key="9">
    <source>
        <dbReference type="PROSITE-ProRule" id="PRU00282"/>
    </source>
</evidence>
<feature type="repeat" description="Solcar" evidence="9">
    <location>
        <begin position="146"/>
        <end position="235"/>
    </location>
</feature>
<evidence type="ECO:0000256" key="1">
    <source>
        <dbReference type="ARBA" id="ARBA00004374"/>
    </source>
</evidence>
<comment type="similarity">
    <text evidence="2 10">Belongs to the mitochondrial carrier (TC 2.A.29) family.</text>
</comment>
<organism evidence="11 12">
    <name type="scientific">Mesorhabditis spiculigera</name>
    <dbReference type="NCBI Taxonomy" id="96644"/>
    <lineage>
        <taxon>Eukaryota</taxon>
        <taxon>Metazoa</taxon>
        <taxon>Ecdysozoa</taxon>
        <taxon>Nematoda</taxon>
        <taxon>Chromadorea</taxon>
        <taxon>Rhabditida</taxon>
        <taxon>Rhabditina</taxon>
        <taxon>Rhabditomorpha</taxon>
        <taxon>Rhabditoidea</taxon>
        <taxon>Rhabditidae</taxon>
        <taxon>Mesorhabditinae</taxon>
        <taxon>Mesorhabditis</taxon>
    </lineage>
</organism>
<reference evidence="11" key="1">
    <citation type="submission" date="2023-06" db="EMBL/GenBank/DDBJ databases">
        <authorList>
            <person name="Delattre M."/>
        </authorList>
    </citation>
    <scope>NUCLEOTIDE SEQUENCE</scope>
    <source>
        <strain evidence="11">AF72</strain>
    </source>
</reference>
<accession>A0AA36G6G4</accession>
<keyword evidence="4" id="KW-0677">Repeat</keyword>
<feature type="non-terminal residue" evidence="11">
    <location>
        <position position="1"/>
    </location>
</feature>
<evidence type="ECO:0000256" key="3">
    <source>
        <dbReference type="ARBA" id="ARBA00022692"/>
    </source>
</evidence>
<evidence type="ECO:0000256" key="8">
    <source>
        <dbReference type="ARBA" id="ARBA00023136"/>
    </source>
</evidence>
<keyword evidence="8 9" id="KW-0472">Membrane</keyword>
<keyword evidence="5" id="KW-1000">Mitochondrion outer membrane</keyword>
<dbReference type="Gene3D" id="1.50.40.10">
    <property type="entry name" value="Mitochondrial carrier domain"/>
    <property type="match status" value="1"/>
</dbReference>
<evidence type="ECO:0000256" key="6">
    <source>
        <dbReference type="ARBA" id="ARBA00022989"/>
    </source>
</evidence>
<comment type="caution">
    <text evidence="11">The sequence shown here is derived from an EMBL/GenBank/DDBJ whole genome shotgun (WGS) entry which is preliminary data.</text>
</comment>
<dbReference type="SUPFAM" id="SSF103506">
    <property type="entry name" value="Mitochondrial carrier"/>
    <property type="match status" value="1"/>
</dbReference>
<dbReference type="InterPro" id="IPR018108">
    <property type="entry name" value="MCP_transmembrane"/>
</dbReference>